<evidence type="ECO:0000259" key="1">
    <source>
        <dbReference type="SMART" id="SM00829"/>
    </source>
</evidence>
<dbReference type="Pfam" id="PF00107">
    <property type="entry name" value="ADH_zinc_N"/>
    <property type="match status" value="1"/>
</dbReference>
<dbReference type="InterPro" id="IPR013149">
    <property type="entry name" value="ADH-like_C"/>
</dbReference>
<feature type="domain" description="Enoyl reductase (ER)" evidence="1">
    <location>
        <begin position="13"/>
        <end position="328"/>
    </location>
</feature>
<dbReference type="SUPFAM" id="SSF51735">
    <property type="entry name" value="NAD(P)-binding Rossmann-fold domains"/>
    <property type="match status" value="1"/>
</dbReference>
<dbReference type="Pfam" id="PF08240">
    <property type="entry name" value="ADH_N"/>
    <property type="match status" value="1"/>
</dbReference>
<dbReference type="SMART" id="SM00829">
    <property type="entry name" value="PKS_ER"/>
    <property type="match status" value="1"/>
</dbReference>
<evidence type="ECO:0000313" key="2">
    <source>
        <dbReference type="EMBL" id="RPD93048.1"/>
    </source>
</evidence>
<dbReference type="AlphaFoldDB" id="A0A3N4NDZ7"/>
<dbReference type="InterPro" id="IPR011032">
    <property type="entry name" value="GroES-like_sf"/>
</dbReference>
<keyword evidence="3" id="KW-1185">Reference proteome</keyword>
<dbReference type="GO" id="GO:0043958">
    <property type="term" value="F:acryloyl-CoA reductase (NADH) activity"/>
    <property type="evidence" value="ECO:0007669"/>
    <property type="project" value="UniProtKB-EC"/>
</dbReference>
<dbReference type="NCBIfam" id="TIGR02823">
    <property type="entry name" value="oxido_YhdH"/>
    <property type="match status" value="1"/>
</dbReference>
<dbReference type="SUPFAM" id="SSF50129">
    <property type="entry name" value="GroES-like"/>
    <property type="match status" value="1"/>
</dbReference>
<dbReference type="CDD" id="cd05280">
    <property type="entry name" value="MDR_yhdh_yhfp"/>
    <property type="match status" value="1"/>
</dbReference>
<dbReference type="InterPro" id="IPR014188">
    <property type="entry name" value="Acrylyl-CoA_reductase_AcuI"/>
</dbReference>
<dbReference type="Proteomes" id="UP000270856">
    <property type="component" value="Unassembled WGS sequence"/>
</dbReference>
<dbReference type="EC" id="1.3.1.95" evidence="2"/>
<dbReference type="InterPro" id="IPR020843">
    <property type="entry name" value="ER"/>
</dbReference>
<gene>
    <name evidence="2" type="ORF">EGM88_13945</name>
</gene>
<dbReference type="PANTHER" id="PTHR43677:SF1">
    <property type="entry name" value="ACRYLYL-COA REDUCTASE ACUI-RELATED"/>
    <property type="match status" value="1"/>
</dbReference>
<dbReference type="EMBL" id="RPFJ01000040">
    <property type="protein sequence ID" value="RPD93048.1"/>
    <property type="molecule type" value="Genomic_DNA"/>
</dbReference>
<sequence length="331" mass="36006">MSKQATYKAFRVEEIDNTYVSTIKEMPFSNVTEDELLIKVSYSSLNYKDALSASGNKGVTKKYPHTPGIDAVGTVVASKSPKFKVSEHVIVTSYDLGMNTDGGFAEYIKVPASWAVKLPKNLSIKEAMVIGTAGLTAGISVLKLSELVKPEDGPIIVSGATGGVGSMSLKILKKMGYKTVAITGKEVEINFLKDLGADEIIMRKDVENMDKRPLLKSIYAGGIDTVGGVILENIIKSIQPMGVVTCCGNVASPKLDVTVFPFILRGITLIGIDSQNYPMKYREKVWEKFASQWKLDQLSDTATEITLAQLKEKIDLMLQGKLKGRTVVNVN</sequence>
<dbReference type="RefSeq" id="WP_123899030.1">
    <property type="nucleotide sequence ID" value="NZ_RPFJ01000040.1"/>
</dbReference>
<organism evidence="2 3">
    <name type="scientific">Aureibaculum marinum</name>
    <dbReference type="NCBI Taxonomy" id="2487930"/>
    <lineage>
        <taxon>Bacteria</taxon>
        <taxon>Pseudomonadati</taxon>
        <taxon>Bacteroidota</taxon>
        <taxon>Flavobacteriia</taxon>
        <taxon>Flavobacteriales</taxon>
        <taxon>Flavobacteriaceae</taxon>
        <taxon>Aureibaculum</taxon>
    </lineage>
</organism>
<dbReference type="InterPro" id="IPR013154">
    <property type="entry name" value="ADH-like_N"/>
</dbReference>
<reference evidence="2 3" key="1">
    <citation type="submission" date="2018-11" db="EMBL/GenBank/DDBJ databases">
        <title>Aureibaculum marinum gen. nov., sp. nov., a member of the family Flavobacteriaceae isolated from the Bohai Sea.</title>
        <authorList>
            <person name="Ji X."/>
        </authorList>
    </citation>
    <scope>NUCLEOTIDE SEQUENCE [LARGE SCALE GENOMIC DNA]</scope>
    <source>
        <strain evidence="2 3">BH-SD17</strain>
    </source>
</reference>
<comment type="caution">
    <text evidence="2">The sequence shown here is derived from an EMBL/GenBank/DDBJ whole genome shotgun (WGS) entry which is preliminary data.</text>
</comment>
<accession>A0A3N4NDZ7</accession>
<name>A0A3N4NDZ7_9FLAO</name>
<dbReference type="Gene3D" id="3.90.180.10">
    <property type="entry name" value="Medium-chain alcohol dehydrogenases, catalytic domain"/>
    <property type="match status" value="1"/>
</dbReference>
<dbReference type="Gene3D" id="3.40.50.720">
    <property type="entry name" value="NAD(P)-binding Rossmann-like Domain"/>
    <property type="match status" value="1"/>
</dbReference>
<evidence type="ECO:0000313" key="3">
    <source>
        <dbReference type="Proteomes" id="UP000270856"/>
    </source>
</evidence>
<protein>
    <submittedName>
        <fullName evidence="2">Acryloyl-CoA reductase</fullName>
        <ecNumber evidence="2">1.3.1.95</ecNumber>
    </submittedName>
</protein>
<proteinExistence type="predicted"/>
<dbReference type="InterPro" id="IPR036291">
    <property type="entry name" value="NAD(P)-bd_dom_sf"/>
</dbReference>
<dbReference type="PANTHER" id="PTHR43677">
    <property type="entry name" value="SHORT-CHAIN DEHYDROGENASE/REDUCTASE"/>
    <property type="match status" value="1"/>
</dbReference>
<dbReference type="GO" id="GO:0043957">
    <property type="term" value="F:acryloyl-CoA reductase (NADPH) activity"/>
    <property type="evidence" value="ECO:0007669"/>
    <property type="project" value="TreeGrafter"/>
</dbReference>
<dbReference type="InterPro" id="IPR051397">
    <property type="entry name" value="Zn-ADH-like_protein"/>
</dbReference>
<keyword evidence="2" id="KW-0560">Oxidoreductase</keyword>
<dbReference type="OrthoDB" id="9805663at2"/>